<evidence type="ECO:0000256" key="3">
    <source>
        <dbReference type="ARBA" id="ARBA00023163"/>
    </source>
</evidence>
<dbReference type="PANTHER" id="PTHR33204:SF18">
    <property type="entry name" value="TRANSCRIPTIONAL REGULATORY PROTEIN"/>
    <property type="match status" value="1"/>
</dbReference>
<accession>B4RA12</accession>
<proteinExistence type="predicted"/>
<organism evidence="5 6">
    <name type="scientific">Phenylobacterium zucineum (strain HLK1)</name>
    <dbReference type="NCBI Taxonomy" id="450851"/>
    <lineage>
        <taxon>Bacteria</taxon>
        <taxon>Pseudomonadati</taxon>
        <taxon>Pseudomonadota</taxon>
        <taxon>Alphaproteobacteria</taxon>
        <taxon>Caulobacterales</taxon>
        <taxon>Caulobacteraceae</taxon>
        <taxon>Phenylobacterium</taxon>
    </lineage>
</organism>
<reference evidence="5 6" key="1">
    <citation type="journal article" date="2008" name="BMC Genomics">
        <title>Complete genome of Phenylobacterium zucineum - a novel facultative intracellular bacterium isolated from human erythroleukemia cell line K562.</title>
        <authorList>
            <person name="Luo Y."/>
            <person name="Xu X."/>
            <person name="Ding Z."/>
            <person name="Liu Z."/>
            <person name="Zhang B."/>
            <person name="Yan Z."/>
            <person name="Sun J."/>
            <person name="Hu S."/>
            <person name="Hu X."/>
        </authorList>
    </citation>
    <scope>NUCLEOTIDE SEQUENCE [LARGE SCALE GENOMIC DNA]</scope>
    <source>
        <strain evidence="5 6">HLK1</strain>
    </source>
</reference>
<evidence type="ECO:0000313" key="6">
    <source>
        <dbReference type="Proteomes" id="UP000001868"/>
    </source>
</evidence>
<keyword evidence="3" id="KW-0804">Transcription</keyword>
<dbReference type="EMBL" id="CP000747">
    <property type="protein sequence ID" value="ACG79516.1"/>
    <property type="molecule type" value="Genomic_DNA"/>
</dbReference>
<name>B4RA12_PHEZH</name>
<dbReference type="InterPro" id="IPR036390">
    <property type="entry name" value="WH_DNA-bd_sf"/>
</dbReference>
<evidence type="ECO:0000256" key="2">
    <source>
        <dbReference type="ARBA" id="ARBA00023125"/>
    </source>
</evidence>
<keyword evidence="1" id="KW-0805">Transcription regulation</keyword>
<gene>
    <name evidence="5" type="ordered locus">PHZ_c3107</name>
</gene>
<dbReference type="SUPFAM" id="SSF55718">
    <property type="entry name" value="SCP-like"/>
    <property type="match status" value="1"/>
</dbReference>
<dbReference type="Gene3D" id="1.10.10.10">
    <property type="entry name" value="Winged helix-like DNA-binding domain superfamily/Winged helix DNA-binding domain"/>
    <property type="match status" value="1"/>
</dbReference>
<evidence type="ECO:0000256" key="1">
    <source>
        <dbReference type="ARBA" id="ARBA00023015"/>
    </source>
</evidence>
<dbReference type="CDD" id="cd00090">
    <property type="entry name" value="HTH_ARSR"/>
    <property type="match status" value="1"/>
</dbReference>
<dbReference type="SMART" id="SM00418">
    <property type="entry name" value="HTH_ARSR"/>
    <property type="match status" value="1"/>
</dbReference>
<dbReference type="GO" id="GO:0003677">
    <property type="term" value="F:DNA binding"/>
    <property type="evidence" value="ECO:0007669"/>
    <property type="project" value="UniProtKB-KW"/>
</dbReference>
<keyword evidence="2" id="KW-0238">DNA-binding</keyword>
<dbReference type="GO" id="GO:0003700">
    <property type="term" value="F:DNA-binding transcription factor activity"/>
    <property type="evidence" value="ECO:0007669"/>
    <property type="project" value="InterPro"/>
</dbReference>
<dbReference type="Proteomes" id="UP000001868">
    <property type="component" value="Chromosome"/>
</dbReference>
<dbReference type="InterPro" id="IPR036527">
    <property type="entry name" value="SCP2_sterol-bd_dom_sf"/>
</dbReference>
<dbReference type="InterPro" id="IPR002577">
    <property type="entry name" value="HTH_HxlR"/>
</dbReference>
<evidence type="ECO:0000259" key="4">
    <source>
        <dbReference type="PROSITE" id="PS51118"/>
    </source>
</evidence>
<evidence type="ECO:0000313" key="5">
    <source>
        <dbReference type="EMBL" id="ACG79516.1"/>
    </source>
</evidence>
<keyword evidence="6" id="KW-1185">Reference proteome</keyword>
<dbReference type="HOGENOM" id="CLU_076095_1_0_5"/>
<dbReference type="Gene3D" id="3.30.1050.10">
    <property type="entry name" value="SCP2 sterol-binding domain"/>
    <property type="match status" value="1"/>
</dbReference>
<dbReference type="RefSeq" id="WP_012523654.1">
    <property type="nucleotide sequence ID" value="NC_011144.1"/>
</dbReference>
<dbReference type="InterPro" id="IPR011991">
    <property type="entry name" value="ArsR-like_HTH"/>
</dbReference>
<dbReference type="Pfam" id="PF01638">
    <property type="entry name" value="HxlR"/>
    <property type="match status" value="1"/>
</dbReference>
<dbReference type="SUPFAM" id="SSF46785">
    <property type="entry name" value="Winged helix' DNA-binding domain"/>
    <property type="match status" value="1"/>
</dbReference>
<dbReference type="InterPro" id="IPR036388">
    <property type="entry name" value="WH-like_DNA-bd_sf"/>
</dbReference>
<dbReference type="eggNOG" id="COG1733">
    <property type="taxonomic scope" value="Bacteria"/>
</dbReference>
<dbReference type="InterPro" id="IPR001845">
    <property type="entry name" value="HTH_ArsR_DNA-bd_dom"/>
</dbReference>
<dbReference type="PROSITE" id="PS51118">
    <property type="entry name" value="HTH_HXLR"/>
    <property type="match status" value="1"/>
</dbReference>
<dbReference type="KEGG" id="pzu:PHZ_c3107"/>
<dbReference type="AlphaFoldDB" id="B4RA12"/>
<sequence>MKGYGQFCPVAKTAEIFAQRWTPLIVRELCFGPHRFSELHAGVPTMSRALLVQRLAELEEAGVIATEPIGQGKLYRLTPAGECLREIIVQMSAWGQRYGQGRLGPADLDPTMLVWSMKRQVDPRELPDRDVVVRLEFRGVPKAHAARRYWWIILRPDDVEVCFKAPEQDVDVVVSADLETFIRVWMGYAGFSAAQREGMAAISGDPQLVRLCRRVLGVEDEPHHRLLAFEPRAAA</sequence>
<protein>
    <submittedName>
        <fullName evidence="5">Predicted transcriptional regulator</fullName>
    </submittedName>
</protein>
<feature type="domain" description="HTH hxlR-type" evidence="4">
    <location>
        <begin position="8"/>
        <end position="103"/>
    </location>
</feature>
<dbReference type="PANTHER" id="PTHR33204">
    <property type="entry name" value="TRANSCRIPTIONAL REGULATOR, MARR FAMILY"/>
    <property type="match status" value="1"/>
</dbReference>